<evidence type="ECO:0000313" key="2">
    <source>
        <dbReference type="Proteomes" id="UP000002275"/>
    </source>
</evidence>
<sequence length="69" mass="8316">MNDEYIKELRLNPDHEYRLIKSESKDKGRLDTDYETYEEYDLEGNLVRTFTIKDATEKYPPFSRTISYA</sequence>
<reference evidence="1 2" key="2">
    <citation type="journal article" date="2003" name="Infect. Immun.">
        <title>Characterization and pathogenic significance of Vibrio vulnificus antigens preferentially expressed in septicemic patients.</title>
        <authorList>
            <person name="Kim Y.R."/>
            <person name="Lee S.E."/>
            <person name="Kim C.M."/>
            <person name="Kim S.Y."/>
            <person name="Shin E.K."/>
            <person name="Shin D.H."/>
            <person name="Chung S.S."/>
            <person name="Choy H.E."/>
            <person name="Progulske-Fox A."/>
            <person name="Hillman J.D."/>
            <person name="Handfield M."/>
            <person name="Rhee J.H."/>
        </authorList>
    </citation>
    <scope>NUCLEOTIDE SEQUENCE [LARGE SCALE GENOMIC DNA]</scope>
    <source>
        <strain evidence="1 2">CMCP6</strain>
    </source>
</reference>
<reference evidence="1 2" key="3">
    <citation type="journal article" date="2011" name="Mol. Syst. Biol.">
        <title>Integrative genome-scale metabolic analysis of Vibrio vulnificus for drug targeting and discovery.</title>
        <authorList>
            <person name="Kim H.U."/>
            <person name="Kim S.Y."/>
            <person name="Jeong H."/>
            <person name="Kim T.Y."/>
            <person name="Kim J.J."/>
            <person name="Choy H.E."/>
            <person name="Yi K.Y."/>
            <person name="Rhee J.H."/>
            <person name="Lee S.Y."/>
        </authorList>
    </citation>
    <scope>NUCLEOTIDE SEQUENCE [LARGE SCALE GENOMIC DNA]</scope>
    <source>
        <strain evidence="1 2">CMCP6</strain>
    </source>
</reference>
<evidence type="ECO:0000313" key="1">
    <source>
        <dbReference type="EMBL" id="AAO07155.1"/>
    </source>
</evidence>
<proteinExistence type="predicted"/>
<reference evidence="2" key="1">
    <citation type="submission" date="2002-12" db="EMBL/GenBank/DDBJ databases">
        <title>Complete genome sequence of Vibrio vulnificus CMCP6.</title>
        <authorList>
            <person name="Rhee J.H."/>
            <person name="Kim S.Y."/>
            <person name="Chung S.S."/>
            <person name="Kim J.J."/>
            <person name="Moon Y.H."/>
            <person name="Jeong H."/>
            <person name="Choy H.E."/>
        </authorList>
    </citation>
    <scope>NUCLEOTIDE SEQUENCE [LARGE SCALE GENOMIC DNA]</scope>
    <source>
        <strain evidence="2">CMCP6</strain>
    </source>
</reference>
<organism evidence="1 2">
    <name type="scientific">Vibrio vulnificus (strain CMCP6)</name>
    <dbReference type="NCBI Taxonomy" id="216895"/>
    <lineage>
        <taxon>Bacteria</taxon>
        <taxon>Pseudomonadati</taxon>
        <taxon>Pseudomonadota</taxon>
        <taxon>Gammaproteobacteria</taxon>
        <taxon>Vibrionales</taxon>
        <taxon>Vibrionaceae</taxon>
        <taxon>Vibrio</taxon>
    </lineage>
</organism>
<dbReference type="EMBL" id="AE016796">
    <property type="protein sequence ID" value="AAO07155.1"/>
    <property type="molecule type" value="Genomic_DNA"/>
</dbReference>
<dbReference type="Proteomes" id="UP000002275">
    <property type="component" value="Chromosome II"/>
</dbReference>
<protein>
    <submittedName>
        <fullName evidence="1">Uncharacterized protein</fullName>
    </submittedName>
</protein>
<dbReference type="KEGG" id="vvu:VV2_0182"/>
<dbReference type="AlphaFoldDB" id="A0A3Q0KXF7"/>
<name>A0A3Q0KXF7_VIBVU</name>
<gene>
    <name evidence="1" type="ordered locus">VV2_0182</name>
</gene>
<accession>A0A3Q0KXF7</accession>